<evidence type="ECO:0000256" key="2">
    <source>
        <dbReference type="ARBA" id="ARBA00022692"/>
    </source>
</evidence>
<dbReference type="InterPro" id="IPR044880">
    <property type="entry name" value="NCX_ion-bd_dom_sf"/>
</dbReference>
<proteinExistence type="predicted"/>
<dbReference type="Pfam" id="PF01699">
    <property type="entry name" value="Na_Ca_ex"/>
    <property type="match status" value="1"/>
</dbReference>
<dbReference type="GO" id="GO:0016020">
    <property type="term" value="C:membrane"/>
    <property type="evidence" value="ECO:0007669"/>
    <property type="project" value="UniProtKB-SubCell"/>
</dbReference>
<feature type="transmembrane region" description="Helical" evidence="5">
    <location>
        <begin position="235"/>
        <end position="257"/>
    </location>
</feature>
<evidence type="ECO:0000256" key="1">
    <source>
        <dbReference type="ARBA" id="ARBA00004141"/>
    </source>
</evidence>
<feature type="transmembrane region" description="Helical" evidence="5">
    <location>
        <begin position="64"/>
        <end position="87"/>
    </location>
</feature>
<evidence type="ECO:0000256" key="4">
    <source>
        <dbReference type="ARBA" id="ARBA00023136"/>
    </source>
</evidence>
<sequence length="297" mass="30765">MRRISGIVAPVVAKRIFEMDFDTLSLGALLACFGAAALVVGGVGFRLTVQADRLADVTGMGEAIAGVVLLGMATSLSGVVVSVSAAMEGQPSLAFPNAVGGIAAQTAFIALADLVYRRANLEHAAADASNLYQAAFLTLLLGIPVAAYAGPEIAVAGAHPATLALPVMYVVGVRIGSRVRSAPMWKPVATAQTRVDAPDEQAQSAAVFPLALEFAALAAVLGLAGWVISLTGAQISLRLGVSATAVGALMTAVATSLRWMCSRPPPRFTNWRSSCGRCGFHRRTLWRARPAPSRSRV</sequence>
<keyword evidence="4 5" id="KW-0472">Membrane</keyword>
<dbReference type="GO" id="GO:0055085">
    <property type="term" value="P:transmembrane transport"/>
    <property type="evidence" value="ECO:0007669"/>
    <property type="project" value="InterPro"/>
</dbReference>
<evidence type="ECO:0000313" key="8">
    <source>
        <dbReference type="Proteomes" id="UP000198703"/>
    </source>
</evidence>
<evidence type="ECO:0000256" key="3">
    <source>
        <dbReference type="ARBA" id="ARBA00022989"/>
    </source>
</evidence>
<gene>
    <name evidence="7" type="ORF">SAMN05444370_1352</name>
</gene>
<organism evidence="7 8">
    <name type="scientific">Rubrimonas cliftonensis</name>
    <dbReference type="NCBI Taxonomy" id="89524"/>
    <lineage>
        <taxon>Bacteria</taxon>
        <taxon>Pseudomonadati</taxon>
        <taxon>Pseudomonadota</taxon>
        <taxon>Alphaproteobacteria</taxon>
        <taxon>Rhodobacterales</taxon>
        <taxon>Paracoccaceae</taxon>
        <taxon>Rubrimonas</taxon>
    </lineage>
</organism>
<evidence type="ECO:0000259" key="6">
    <source>
        <dbReference type="Pfam" id="PF01699"/>
    </source>
</evidence>
<keyword evidence="3 5" id="KW-1133">Transmembrane helix</keyword>
<feature type="transmembrane region" description="Helical" evidence="5">
    <location>
        <begin position="153"/>
        <end position="176"/>
    </location>
</feature>
<keyword evidence="2 5" id="KW-0812">Transmembrane</keyword>
<accession>A0A1H4G4C1</accession>
<name>A0A1H4G4C1_9RHOB</name>
<keyword evidence="8" id="KW-1185">Reference proteome</keyword>
<dbReference type="Proteomes" id="UP000198703">
    <property type="component" value="Unassembled WGS sequence"/>
</dbReference>
<evidence type="ECO:0000256" key="5">
    <source>
        <dbReference type="SAM" id="Phobius"/>
    </source>
</evidence>
<evidence type="ECO:0000313" key="7">
    <source>
        <dbReference type="EMBL" id="SEB03778.1"/>
    </source>
</evidence>
<dbReference type="EMBL" id="FNQM01000035">
    <property type="protein sequence ID" value="SEB03778.1"/>
    <property type="molecule type" value="Genomic_DNA"/>
</dbReference>
<dbReference type="Gene3D" id="1.20.1420.30">
    <property type="entry name" value="NCX, central ion-binding region"/>
    <property type="match status" value="1"/>
</dbReference>
<protein>
    <submittedName>
        <fullName evidence="7">Cation:H+ antiporter</fullName>
    </submittedName>
</protein>
<feature type="transmembrane region" description="Helical" evidence="5">
    <location>
        <begin position="23"/>
        <end position="43"/>
    </location>
</feature>
<reference evidence="7 8" key="1">
    <citation type="submission" date="2016-10" db="EMBL/GenBank/DDBJ databases">
        <authorList>
            <person name="de Groot N.N."/>
        </authorList>
    </citation>
    <scope>NUCLEOTIDE SEQUENCE [LARGE SCALE GENOMIC DNA]</scope>
    <source>
        <strain evidence="7 8">DSM 15345</strain>
    </source>
</reference>
<feature type="domain" description="Sodium/calcium exchanger membrane region" evidence="6">
    <location>
        <begin position="30"/>
        <end position="138"/>
    </location>
</feature>
<dbReference type="InterPro" id="IPR004837">
    <property type="entry name" value="NaCa_Exmemb"/>
</dbReference>
<feature type="transmembrane region" description="Helical" evidence="5">
    <location>
        <begin position="93"/>
        <end position="116"/>
    </location>
</feature>
<feature type="transmembrane region" description="Helical" evidence="5">
    <location>
        <begin position="210"/>
        <end position="229"/>
    </location>
</feature>
<dbReference type="STRING" id="89524.SAMN05444370_1352"/>
<comment type="subcellular location">
    <subcellularLocation>
        <location evidence="1">Membrane</location>
        <topology evidence="1">Multi-pass membrane protein</topology>
    </subcellularLocation>
</comment>
<dbReference type="AlphaFoldDB" id="A0A1H4G4C1"/>
<feature type="transmembrane region" description="Helical" evidence="5">
    <location>
        <begin position="128"/>
        <end position="147"/>
    </location>
</feature>